<evidence type="ECO:0000313" key="2">
    <source>
        <dbReference type="EMBL" id="NML63951.1"/>
    </source>
</evidence>
<dbReference type="InterPro" id="IPR029061">
    <property type="entry name" value="THDP-binding"/>
</dbReference>
<dbReference type="EMBL" id="JABBGH010000001">
    <property type="protein sequence ID" value="NML63951.1"/>
    <property type="molecule type" value="Genomic_DNA"/>
</dbReference>
<reference evidence="2 3" key="1">
    <citation type="submission" date="2020-04" db="EMBL/GenBank/DDBJ databases">
        <title>Hymenobacter polaris sp. nov., isolated from Arctic soil.</title>
        <authorList>
            <person name="Dahal R.H."/>
        </authorList>
    </citation>
    <scope>NUCLEOTIDE SEQUENCE [LARGE SCALE GENOMIC DNA]</scope>
    <source>
        <strain evidence="2 3">RP-2-7</strain>
    </source>
</reference>
<dbReference type="InterPro" id="IPR011766">
    <property type="entry name" value="TPP_enzyme_TPP-bd"/>
</dbReference>
<keyword evidence="3" id="KW-1185">Reference proteome</keyword>
<gene>
    <name evidence="2" type="ORF">HHL22_01920</name>
</gene>
<dbReference type="GO" id="GO:0003824">
    <property type="term" value="F:catalytic activity"/>
    <property type="evidence" value="ECO:0007669"/>
    <property type="project" value="InterPro"/>
</dbReference>
<evidence type="ECO:0000259" key="1">
    <source>
        <dbReference type="Pfam" id="PF02775"/>
    </source>
</evidence>
<feature type="domain" description="Thiamine pyrophosphate enzyme TPP-binding" evidence="1">
    <location>
        <begin position="18"/>
        <end position="70"/>
    </location>
</feature>
<dbReference type="PANTHER" id="PTHR42981">
    <property type="entry name" value="PYRUVATE DEHYDROGENASE [UBIQUINONE]"/>
    <property type="match status" value="1"/>
</dbReference>
<organism evidence="2 3">
    <name type="scientific">Hymenobacter polaris</name>
    <dbReference type="NCBI Taxonomy" id="2682546"/>
    <lineage>
        <taxon>Bacteria</taxon>
        <taxon>Pseudomonadati</taxon>
        <taxon>Bacteroidota</taxon>
        <taxon>Cytophagia</taxon>
        <taxon>Cytophagales</taxon>
        <taxon>Hymenobacteraceae</taxon>
        <taxon>Hymenobacter</taxon>
    </lineage>
</organism>
<dbReference type="GO" id="GO:0044281">
    <property type="term" value="P:small molecule metabolic process"/>
    <property type="evidence" value="ECO:0007669"/>
    <property type="project" value="UniProtKB-ARBA"/>
</dbReference>
<dbReference type="GO" id="GO:0030976">
    <property type="term" value="F:thiamine pyrophosphate binding"/>
    <property type="evidence" value="ECO:0007669"/>
    <property type="project" value="InterPro"/>
</dbReference>
<dbReference type="Gene3D" id="3.40.50.970">
    <property type="match status" value="1"/>
</dbReference>
<dbReference type="Proteomes" id="UP000559626">
    <property type="component" value="Unassembled WGS sequence"/>
</dbReference>
<sequence length="72" mass="7460">MPTCSIELGTADAIFACDTGAPLTWASRYLHMNGRRRLLNSIVHGNLGAALPQTIGAALAAPGRQVVALCSP</sequence>
<dbReference type="AlphaFoldDB" id="A0A7Y0AAT9"/>
<evidence type="ECO:0000313" key="3">
    <source>
        <dbReference type="Proteomes" id="UP000559626"/>
    </source>
</evidence>
<protein>
    <recommendedName>
        <fullName evidence="1">Thiamine pyrophosphate enzyme TPP-binding domain-containing protein</fullName>
    </recommendedName>
</protein>
<comment type="caution">
    <text evidence="2">The sequence shown here is derived from an EMBL/GenBank/DDBJ whole genome shotgun (WGS) entry which is preliminary data.</text>
</comment>
<dbReference type="PANTHER" id="PTHR42981:SF2">
    <property type="entry name" value="PYRUVATE DEHYDROGENASE [UBIQUINONE]"/>
    <property type="match status" value="1"/>
</dbReference>
<dbReference type="SUPFAM" id="SSF52518">
    <property type="entry name" value="Thiamin diphosphate-binding fold (THDP-binding)"/>
    <property type="match status" value="1"/>
</dbReference>
<proteinExistence type="predicted"/>
<accession>A0A7Y0AAT9</accession>
<name>A0A7Y0AAT9_9BACT</name>
<dbReference type="InterPro" id="IPR047211">
    <property type="entry name" value="POXB-like"/>
</dbReference>
<dbReference type="Pfam" id="PF02775">
    <property type="entry name" value="TPP_enzyme_C"/>
    <property type="match status" value="1"/>
</dbReference>